<evidence type="ECO:0000256" key="2">
    <source>
        <dbReference type="ARBA" id="ARBA00022771"/>
    </source>
</evidence>
<proteinExistence type="predicted"/>
<name>A0A9P3LBT5_9APHY</name>
<sequence>MRWACMDPSRMPDRHKDPHAWEATWQRDFDMYYGPSRAHNISDIFPHLATEILASSSDTAMIHEQSRRALSRLQGGFVRNVVASFAEHNFEQKWRQAGQQRREEAILGGILRAFNSSMHMDLRRPWCPDSSLRHLAGNDGMVYIQTLKDLLPSDVGSAGAPIEELLSIPCPVVDEILTLNNEEEANTGHQISAIQARMMRQECMVLILGEIMCFFLGTPEQARHVVPKVYKPNLPSSLASIAPAVIAGYMKHVKQQKDALGEGTDCEKVVSLSCFTCGVAGCDLPEDKRLRECPPCKLVGRSIAYCSKDCQAADWKRGTPVPHKIVCGKEWSAELMVQHAARKQSALAPSAPWLPPAATGFKRSPALLYQMAMLKDSPDVDYVLMNADNAELKLPIMFVFSNCKSAIVLHRNRAMYNGARESVVILLRMLCRYLVENSARDTGISQCMIVRQLEVEYGVDLGPAPNLVRGRPTDVDTIEFNNVKFEEIVRVRAALEKSTILEG</sequence>
<comment type="caution">
    <text evidence="6">The sequence shown here is derived from an EMBL/GenBank/DDBJ whole genome shotgun (WGS) entry which is preliminary data.</text>
</comment>
<dbReference type="Pfam" id="PF01753">
    <property type="entry name" value="zf-MYND"/>
    <property type="match status" value="1"/>
</dbReference>
<dbReference type="InterPro" id="IPR002893">
    <property type="entry name" value="Znf_MYND"/>
</dbReference>
<dbReference type="AlphaFoldDB" id="A0A9P3LBT5"/>
<evidence type="ECO:0000256" key="3">
    <source>
        <dbReference type="ARBA" id="ARBA00022833"/>
    </source>
</evidence>
<dbReference type="EMBL" id="BPQB01000008">
    <property type="protein sequence ID" value="GJE88167.1"/>
    <property type="molecule type" value="Genomic_DNA"/>
</dbReference>
<keyword evidence="1" id="KW-0479">Metal-binding</keyword>
<keyword evidence="7" id="KW-1185">Reference proteome</keyword>
<dbReference type="OrthoDB" id="2797156at2759"/>
<gene>
    <name evidence="6" type="ORF">PsYK624_042500</name>
</gene>
<keyword evidence="3" id="KW-0862">Zinc</keyword>
<dbReference type="GO" id="GO:0008270">
    <property type="term" value="F:zinc ion binding"/>
    <property type="evidence" value="ECO:0007669"/>
    <property type="project" value="UniProtKB-KW"/>
</dbReference>
<protein>
    <submittedName>
        <fullName evidence="6">Zinc finger MYND domain-containing protein</fullName>
    </submittedName>
</protein>
<accession>A0A9P3LBT5</accession>
<evidence type="ECO:0000259" key="5">
    <source>
        <dbReference type="PROSITE" id="PS50865"/>
    </source>
</evidence>
<evidence type="ECO:0000313" key="6">
    <source>
        <dbReference type="EMBL" id="GJE88167.1"/>
    </source>
</evidence>
<evidence type="ECO:0000256" key="1">
    <source>
        <dbReference type="ARBA" id="ARBA00022723"/>
    </source>
</evidence>
<keyword evidence="2 4" id="KW-0863">Zinc-finger</keyword>
<dbReference type="SUPFAM" id="SSF144232">
    <property type="entry name" value="HIT/MYND zinc finger-like"/>
    <property type="match status" value="1"/>
</dbReference>
<evidence type="ECO:0000313" key="7">
    <source>
        <dbReference type="Proteomes" id="UP000703269"/>
    </source>
</evidence>
<feature type="domain" description="MYND-type" evidence="5">
    <location>
        <begin position="274"/>
        <end position="327"/>
    </location>
</feature>
<dbReference type="PROSITE" id="PS50865">
    <property type="entry name" value="ZF_MYND_2"/>
    <property type="match status" value="1"/>
</dbReference>
<evidence type="ECO:0000256" key="4">
    <source>
        <dbReference type="PROSITE-ProRule" id="PRU00134"/>
    </source>
</evidence>
<dbReference type="Proteomes" id="UP000703269">
    <property type="component" value="Unassembled WGS sequence"/>
</dbReference>
<reference evidence="6 7" key="1">
    <citation type="submission" date="2021-08" db="EMBL/GenBank/DDBJ databases">
        <title>Draft Genome Sequence of Phanerochaete sordida strain YK-624.</title>
        <authorList>
            <person name="Mori T."/>
            <person name="Dohra H."/>
            <person name="Suzuki T."/>
            <person name="Kawagishi H."/>
            <person name="Hirai H."/>
        </authorList>
    </citation>
    <scope>NUCLEOTIDE SEQUENCE [LARGE SCALE GENOMIC DNA]</scope>
    <source>
        <strain evidence="6 7">YK-624</strain>
    </source>
</reference>
<dbReference type="Gene3D" id="6.10.140.2220">
    <property type="match status" value="1"/>
</dbReference>
<organism evidence="6 7">
    <name type="scientific">Phanerochaete sordida</name>
    <dbReference type="NCBI Taxonomy" id="48140"/>
    <lineage>
        <taxon>Eukaryota</taxon>
        <taxon>Fungi</taxon>
        <taxon>Dikarya</taxon>
        <taxon>Basidiomycota</taxon>
        <taxon>Agaricomycotina</taxon>
        <taxon>Agaricomycetes</taxon>
        <taxon>Polyporales</taxon>
        <taxon>Phanerochaetaceae</taxon>
        <taxon>Phanerochaete</taxon>
    </lineage>
</organism>